<dbReference type="EMBL" id="FOZL01000001">
    <property type="protein sequence ID" value="SFS00542.1"/>
    <property type="molecule type" value="Genomic_DNA"/>
</dbReference>
<evidence type="ECO:0000256" key="10">
    <source>
        <dbReference type="SAM" id="Phobius"/>
    </source>
</evidence>
<dbReference type="Proteomes" id="UP000199024">
    <property type="component" value="Unassembled WGS sequence"/>
</dbReference>
<dbReference type="Pfam" id="PF00691">
    <property type="entry name" value="OmpA"/>
    <property type="match status" value="1"/>
</dbReference>
<keyword evidence="4 10" id="KW-0812">Transmembrane</keyword>
<accession>A0A1I6LAM7</accession>
<protein>
    <submittedName>
        <fullName evidence="12">Chemotaxis protein MotB</fullName>
    </submittedName>
</protein>
<evidence type="ECO:0000256" key="4">
    <source>
        <dbReference type="ARBA" id="ARBA00022692"/>
    </source>
</evidence>
<dbReference type="GO" id="GO:0005886">
    <property type="term" value="C:plasma membrane"/>
    <property type="evidence" value="ECO:0007669"/>
    <property type="project" value="UniProtKB-SubCell"/>
</dbReference>
<feature type="transmembrane region" description="Helical" evidence="10">
    <location>
        <begin position="26"/>
        <end position="45"/>
    </location>
</feature>
<evidence type="ECO:0000256" key="6">
    <source>
        <dbReference type="ARBA" id="ARBA00023136"/>
    </source>
</evidence>
<evidence type="ECO:0000256" key="8">
    <source>
        <dbReference type="SAM" id="Coils"/>
    </source>
</evidence>
<keyword evidence="3" id="KW-1003">Cell membrane</keyword>
<feature type="compositionally biased region" description="Basic and acidic residues" evidence="9">
    <location>
        <begin position="250"/>
        <end position="265"/>
    </location>
</feature>
<evidence type="ECO:0000256" key="3">
    <source>
        <dbReference type="ARBA" id="ARBA00022475"/>
    </source>
</evidence>
<feature type="coiled-coil region" evidence="8">
    <location>
        <begin position="80"/>
        <end position="107"/>
    </location>
</feature>
<dbReference type="InterPro" id="IPR006665">
    <property type="entry name" value="OmpA-like"/>
</dbReference>
<dbReference type="Gene3D" id="3.30.1330.60">
    <property type="entry name" value="OmpA-like domain"/>
    <property type="match status" value="1"/>
</dbReference>
<dbReference type="InterPro" id="IPR025713">
    <property type="entry name" value="MotB-like_N_dom"/>
</dbReference>
<comment type="subcellular location">
    <subcellularLocation>
        <location evidence="1">Cell membrane</location>
        <topology evidence="1">Single-pass membrane protein</topology>
    </subcellularLocation>
</comment>
<evidence type="ECO:0000256" key="9">
    <source>
        <dbReference type="SAM" id="MobiDB-lite"/>
    </source>
</evidence>
<evidence type="ECO:0000259" key="11">
    <source>
        <dbReference type="PROSITE" id="PS51123"/>
    </source>
</evidence>
<comment type="similarity">
    <text evidence="2">Belongs to the MotB family.</text>
</comment>
<dbReference type="PANTHER" id="PTHR30329:SF21">
    <property type="entry name" value="LIPOPROTEIN YIAD-RELATED"/>
    <property type="match status" value="1"/>
</dbReference>
<dbReference type="Pfam" id="PF13677">
    <property type="entry name" value="MotB_plug"/>
    <property type="match status" value="1"/>
</dbReference>
<feature type="region of interest" description="Disordered" evidence="9">
    <location>
        <begin position="238"/>
        <end position="265"/>
    </location>
</feature>
<keyword evidence="8" id="KW-0175">Coiled coil</keyword>
<dbReference type="CDD" id="cd07185">
    <property type="entry name" value="OmpA_C-like"/>
    <property type="match status" value="1"/>
</dbReference>
<dbReference type="PANTHER" id="PTHR30329">
    <property type="entry name" value="STATOR ELEMENT OF FLAGELLAR MOTOR COMPLEX"/>
    <property type="match status" value="1"/>
</dbReference>
<dbReference type="STRING" id="474950.SAMN05421771_0493"/>
<dbReference type="RefSeq" id="WP_089836279.1">
    <property type="nucleotide sequence ID" value="NZ_FOZL01000001.1"/>
</dbReference>
<name>A0A1I6LAM7_9BACT</name>
<keyword evidence="5 10" id="KW-1133">Transmembrane helix</keyword>
<evidence type="ECO:0000256" key="5">
    <source>
        <dbReference type="ARBA" id="ARBA00022989"/>
    </source>
</evidence>
<dbReference type="OrthoDB" id="9815217at2"/>
<dbReference type="InterPro" id="IPR050330">
    <property type="entry name" value="Bact_OuterMem_StrucFunc"/>
</dbReference>
<proteinExistence type="inferred from homology"/>
<dbReference type="AlphaFoldDB" id="A0A1I6LAM7"/>
<organism evidence="12 13">
    <name type="scientific">Granulicella pectinivorans</name>
    <dbReference type="NCBI Taxonomy" id="474950"/>
    <lineage>
        <taxon>Bacteria</taxon>
        <taxon>Pseudomonadati</taxon>
        <taxon>Acidobacteriota</taxon>
        <taxon>Terriglobia</taxon>
        <taxon>Terriglobales</taxon>
        <taxon>Acidobacteriaceae</taxon>
        <taxon>Granulicella</taxon>
    </lineage>
</organism>
<gene>
    <name evidence="12" type="ORF">SAMN05421771_0493</name>
</gene>
<sequence length="265" mass="28674">MADPRPIIVVKKRASHGGHHGGAWKVAYADFVTAMMSLFIVLWLLNSTPQVKKAISGYFNDPSGKGAETGTGSKGTGDSLAVNKANVENLKQQIEQAIMKQADLSKLSKNVEITMTGEGLRIELIEGQGGTFFESGSPRPSENGTRLLDMLAGQLGKLPNRVMLEGHTDAQLYSGEKGYSNWELSSDRANAARRVLQENGLGAERISQVRGYADQKLRVPDKPLDPSNRRISLIVQWEKGEAAKETGATDAKEADGGKKEPAEKK</sequence>
<evidence type="ECO:0000256" key="1">
    <source>
        <dbReference type="ARBA" id="ARBA00004162"/>
    </source>
</evidence>
<dbReference type="SUPFAM" id="SSF103088">
    <property type="entry name" value="OmpA-like"/>
    <property type="match status" value="1"/>
</dbReference>
<feature type="domain" description="OmpA-like" evidence="11">
    <location>
        <begin position="120"/>
        <end position="239"/>
    </location>
</feature>
<keyword evidence="13" id="KW-1185">Reference proteome</keyword>
<dbReference type="InterPro" id="IPR036737">
    <property type="entry name" value="OmpA-like_sf"/>
</dbReference>
<keyword evidence="6 7" id="KW-0472">Membrane</keyword>
<evidence type="ECO:0000256" key="7">
    <source>
        <dbReference type="PROSITE-ProRule" id="PRU00473"/>
    </source>
</evidence>
<reference evidence="12 13" key="1">
    <citation type="submission" date="2016-10" db="EMBL/GenBank/DDBJ databases">
        <authorList>
            <person name="de Groot N.N."/>
        </authorList>
    </citation>
    <scope>NUCLEOTIDE SEQUENCE [LARGE SCALE GENOMIC DNA]</scope>
    <source>
        <strain evidence="12 13">DSM 21001</strain>
    </source>
</reference>
<dbReference type="PROSITE" id="PS51123">
    <property type="entry name" value="OMPA_2"/>
    <property type="match status" value="1"/>
</dbReference>
<feature type="region of interest" description="Disordered" evidence="9">
    <location>
        <begin position="58"/>
        <end position="77"/>
    </location>
</feature>
<evidence type="ECO:0000256" key="2">
    <source>
        <dbReference type="ARBA" id="ARBA00008914"/>
    </source>
</evidence>
<evidence type="ECO:0000313" key="13">
    <source>
        <dbReference type="Proteomes" id="UP000199024"/>
    </source>
</evidence>
<evidence type="ECO:0000313" key="12">
    <source>
        <dbReference type="EMBL" id="SFS00542.1"/>
    </source>
</evidence>